<keyword evidence="5" id="KW-0812">Transmembrane</keyword>
<evidence type="ECO:0000256" key="3">
    <source>
        <dbReference type="ARBA" id="ARBA00022448"/>
    </source>
</evidence>
<sequence length="444" mass="50662">MRNIIYLLTFVLVMTNASKVFAQQTELKLSLKDALQKADENNRQINKAKEKGKAAKAEFRQTNSVFLPNLNLSHTAITTNDPLAAFGFKLKQEITTQADFNPVLLNDPDRIENYNTKIEVQQPIINIDGLYGRKAANAKMQAVDYTTERTINFTRFEVKKAYYQLELAHEAVNVVGKSLETAKSALQLTKDNLEQGYVKEADLLSAKVRVLELNNQLADANNAQKQAGEFLAYILGLDIQTVIETTEKLDQKPSLLQAMENKQDEGMRSDIMAYKKSLEARENMLKSEKMRFLPRLNAFGAYEWNDSQFLGTSANNYMVGASLSWDIFKGYKNVGKVQKARAELKISELDLADYQSKSSMEIQAAKRNLKVAFDRIEMNKLAKDQAEEAFRIRTNRYKQGLEKTIDVLQSESMAMMKNLDYINSLYQYHVAVFYLELLLEKELQ</sequence>
<comment type="subcellular location">
    <subcellularLocation>
        <location evidence="1">Cell outer membrane</location>
    </subcellularLocation>
</comment>
<dbReference type="Proteomes" id="UP000248079">
    <property type="component" value="Unassembled WGS sequence"/>
</dbReference>
<dbReference type="AlphaFoldDB" id="A0A2V4A0E1"/>
<evidence type="ECO:0000256" key="4">
    <source>
        <dbReference type="ARBA" id="ARBA00022452"/>
    </source>
</evidence>
<evidence type="ECO:0000256" key="6">
    <source>
        <dbReference type="ARBA" id="ARBA00023136"/>
    </source>
</evidence>
<dbReference type="GO" id="GO:0015562">
    <property type="term" value="F:efflux transmembrane transporter activity"/>
    <property type="evidence" value="ECO:0007669"/>
    <property type="project" value="InterPro"/>
</dbReference>
<organism evidence="10 11">
    <name type="scientific">Marinifilum breve</name>
    <dbReference type="NCBI Taxonomy" id="2184082"/>
    <lineage>
        <taxon>Bacteria</taxon>
        <taxon>Pseudomonadati</taxon>
        <taxon>Bacteroidota</taxon>
        <taxon>Bacteroidia</taxon>
        <taxon>Marinilabiliales</taxon>
        <taxon>Marinifilaceae</taxon>
    </lineage>
</organism>
<dbReference type="PANTHER" id="PTHR30026:SF20">
    <property type="entry name" value="OUTER MEMBRANE PROTEIN TOLC"/>
    <property type="match status" value="1"/>
</dbReference>
<evidence type="ECO:0000256" key="9">
    <source>
        <dbReference type="SAM" id="SignalP"/>
    </source>
</evidence>
<feature type="chain" id="PRO_5016151123" evidence="9">
    <location>
        <begin position="23"/>
        <end position="444"/>
    </location>
</feature>
<name>A0A2V4A0E1_9BACT</name>
<evidence type="ECO:0000256" key="2">
    <source>
        <dbReference type="ARBA" id="ARBA00007613"/>
    </source>
</evidence>
<feature type="signal peptide" evidence="9">
    <location>
        <begin position="1"/>
        <end position="22"/>
    </location>
</feature>
<gene>
    <name evidence="10" type="ORF">DF185_05915</name>
</gene>
<dbReference type="PANTHER" id="PTHR30026">
    <property type="entry name" value="OUTER MEMBRANE PROTEIN TOLC"/>
    <property type="match status" value="1"/>
</dbReference>
<feature type="coiled-coil region" evidence="8">
    <location>
        <begin position="28"/>
        <end position="58"/>
    </location>
</feature>
<dbReference type="SUPFAM" id="SSF56954">
    <property type="entry name" value="Outer membrane efflux proteins (OEP)"/>
    <property type="match status" value="1"/>
</dbReference>
<dbReference type="GO" id="GO:0015288">
    <property type="term" value="F:porin activity"/>
    <property type="evidence" value="ECO:0007669"/>
    <property type="project" value="TreeGrafter"/>
</dbReference>
<accession>A0A2V4A0E1</accession>
<keyword evidence="9" id="KW-0732">Signal</keyword>
<evidence type="ECO:0000256" key="5">
    <source>
        <dbReference type="ARBA" id="ARBA00022692"/>
    </source>
</evidence>
<keyword evidence="6" id="KW-0472">Membrane</keyword>
<reference evidence="10 11" key="1">
    <citation type="submission" date="2018-05" db="EMBL/GenBank/DDBJ databases">
        <title>Marinifilum breve JC075T sp. nov., a marine bacterium isolated from Yongle Blue Hole in the South China Sea.</title>
        <authorList>
            <person name="Fu T."/>
        </authorList>
    </citation>
    <scope>NUCLEOTIDE SEQUENCE [LARGE SCALE GENOMIC DNA]</scope>
    <source>
        <strain evidence="10 11">JC075</strain>
    </source>
</reference>
<evidence type="ECO:0000313" key="10">
    <source>
        <dbReference type="EMBL" id="PXY02179.1"/>
    </source>
</evidence>
<protein>
    <submittedName>
        <fullName evidence="10">Transporter</fullName>
    </submittedName>
</protein>
<dbReference type="RefSeq" id="WP_110359813.1">
    <property type="nucleotide sequence ID" value="NZ_QFLI01000002.1"/>
</dbReference>
<keyword evidence="11" id="KW-1185">Reference proteome</keyword>
<dbReference type="InterPro" id="IPR051906">
    <property type="entry name" value="TolC-like"/>
</dbReference>
<dbReference type="GO" id="GO:0009279">
    <property type="term" value="C:cell outer membrane"/>
    <property type="evidence" value="ECO:0007669"/>
    <property type="project" value="UniProtKB-SubCell"/>
</dbReference>
<comment type="caution">
    <text evidence="10">The sequence shown here is derived from an EMBL/GenBank/DDBJ whole genome shotgun (WGS) entry which is preliminary data.</text>
</comment>
<dbReference type="OrthoDB" id="13803at2"/>
<dbReference type="InterPro" id="IPR003423">
    <property type="entry name" value="OMP_efflux"/>
</dbReference>
<proteinExistence type="inferred from homology"/>
<dbReference type="EMBL" id="QFLI01000002">
    <property type="protein sequence ID" value="PXY02179.1"/>
    <property type="molecule type" value="Genomic_DNA"/>
</dbReference>
<dbReference type="Gene3D" id="1.20.1600.10">
    <property type="entry name" value="Outer membrane efflux proteins (OEP)"/>
    <property type="match status" value="1"/>
</dbReference>
<evidence type="ECO:0000256" key="7">
    <source>
        <dbReference type="ARBA" id="ARBA00023237"/>
    </source>
</evidence>
<keyword evidence="8" id="KW-0175">Coiled coil</keyword>
<evidence type="ECO:0000256" key="8">
    <source>
        <dbReference type="SAM" id="Coils"/>
    </source>
</evidence>
<comment type="similarity">
    <text evidence="2">Belongs to the outer membrane factor (OMF) (TC 1.B.17) family.</text>
</comment>
<dbReference type="GO" id="GO:1990281">
    <property type="term" value="C:efflux pump complex"/>
    <property type="evidence" value="ECO:0007669"/>
    <property type="project" value="TreeGrafter"/>
</dbReference>
<keyword evidence="7" id="KW-0998">Cell outer membrane</keyword>
<keyword evidence="3" id="KW-0813">Transport</keyword>
<keyword evidence="4" id="KW-1134">Transmembrane beta strand</keyword>
<dbReference type="Pfam" id="PF02321">
    <property type="entry name" value="OEP"/>
    <property type="match status" value="2"/>
</dbReference>
<evidence type="ECO:0000256" key="1">
    <source>
        <dbReference type="ARBA" id="ARBA00004442"/>
    </source>
</evidence>
<evidence type="ECO:0000313" key="11">
    <source>
        <dbReference type="Proteomes" id="UP000248079"/>
    </source>
</evidence>